<proteinExistence type="predicted"/>
<reference evidence="1" key="1">
    <citation type="submission" date="2020-11" db="EMBL/GenBank/DDBJ databases">
        <authorList>
            <consortium name="DOE Joint Genome Institute"/>
            <person name="Ahrendt S."/>
            <person name="Riley R."/>
            <person name="Andreopoulos W."/>
            <person name="Labutti K."/>
            <person name="Pangilinan J."/>
            <person name="Ruiz-Duenas F.J."/>
            <person name="Barrasa J.M."/>
            <person name="Sanchez-Garcia M."/>
            <person name="Camarero S."/>
            <person name="Miyauchi S."/>
            <person name="Serrano A."/>
            <person name="Linde D."/>
            <person name="Babiker R."/>
            <person name="Drula E."/>
            <person name="Ayuso-Fernandez I."/>
            <person name="Pacheco R."/>
            <person name="Padilla G."/>
            <person name="Ferreira P."/>
            <person name="Barriuso J."/>
            <person name="Kellner H."/>
            <person name="Castanera R."/>
            <person name="Alfaro M."/>
            <person name="Ramirez L."/>
            <person name="Pisabarro A.G."/>
            <person name="Kuo A."/>
            <person name="Tritt A."/>
            <person name="Lipzen A."/>
            <person name="He G."/>
            <person name="Yan M."/>
            <person name="Ng V."/>
            <person name="Cullen D."/>
            <person name="Martin F."/>
            <person name="Rosso M.-N."/>
            <person name="Henrissat B."/>
            <person name="Hibbett D."/>
            <person name="Martinez A.T."/>
            <person name="Grigoriev I.V."/>
        </authorList>
    </citation>
    <scope>NUCLEOTIDE SEQUENCE</scope>
    <source>
        <strain evidence="1">ATCC 90797</strain>
    </source>
</reference>
<gene>
    <name evidence="1" type="ORF">BDN71DRAFT_1453883</name>
</gene>
<protein>
    <submittedName>
        <fullName evidence="1">Uncharacterized protein</fullName>
    </submittedName>
</protein>
<name>A0A9P5ZNU6_PLEER</name>
<dbReference type="AlphaFoldDB" id="A0A9P5ZNU6"/>
<sequence length="71" mass="7952">MDTNYPPLPPLFVSFFLFGSPSTLCKRADRLRIGSSTSTNPSLLIRTVSYNLLLLRSFCTADPLQLASSRW</sequence>
<comment type="caution">
    <text evidence="1">The sequence shown here is derived from an EMBL/GenBank/DDBJ whole genome shotgun (WGS) entry which is preliminary data.</text>
</comment>
<dbReference type="Proteomes" id="UP000807025">
    <property type="component" value="Unassembled WGS sequence"/>
</dbReference>
<accession>A0A9P5ZNU6</accession>
<dbReference type="EMBL" id="MU154633">
    <property type="protein sequence ID" value="KAF9490802.1"/>
    <property type="molecule type" value="Genomic_DNA"/>
</dbReference>
<evidence type="ECO:0000313" key="1">
    <source>
        <dbReference type="EMBL" id="KAF9490802.1"/>
    </source>
</evidence>
<evidence type="ECO:0000313" key="2">
    <source>
        <dbReference type="Proteomes" id="UP000807025"/>
    </source>
</evidence>
<organism evidence="1 2">
    <name type="scientific">Pleurotus eryngii</name>
    <name type="common">Boletus of the steppes</name>
    <dbReference type="NCBI Taxonomy" id="5323"/>
    <lineage>
        <taxon>Eukaryota</taxon>
        <taxon>Fungi</taxon>
        <taxon>Dikarya</taxon>
        <taxon>Basidiomycota</taxon>
        <taxon>Agaricomycotina</taxon>
        <taxon>Agaricomycetes</taxon>
        <taxon>Agaricomycetidae</taxon>
        <taxon>Agaricales</taxon>
        <taxon>Pleurotineae</taxon>
        <taxon>Pleurotaceae</taxon>
        <taxon>Pleurotus</taxon>
    </lineage>
</organism>
<keyword evidence="2" id="KW-1185">Reference proteome</keyword>